<dbReference type="Proteomes" id="UP001597277">
    <property type="component" value="Unassembled WGS sequence"/>
</dbReference>
<keyword evidence="3" id="KW-0804">Transcription</keyword>
<dbReference type="RefSeq" id="WP_388002380.1">
    <property type="nucleotide sequence ID" value="NZ_JBHUEE010000002.1"/>
</dbReference>
<dbReference type="PROSITE" id="PS00356">
    <property type="entry name" value="HTH_LACI_1"/>
    <property type="match status" value="1"/>
</dbReference>
<dbReference type="InterPro" id="IPR010982">
    <property type="entry name" value="Lambda_DNA-bd_dom_sf"/>
</dbReference>
<evidence type="ECO:0000259" key="4">
    <source>
        <dbReference type="PROSITE" id="PS50932"/>
    </source>
</evidence>
<dbReference type="PANTHER" id="PTHR30146:SF109">
    <property type="entry name" value="HTH-TYPE TRANSCRIPTIONAL REGULATOR GALS"/>
    <property type="match status" value="1"/>
</dbReference>
<dbReference type="GO" id="GO:0003677">
    <property type="term" value="F:DNA binding"/>
    <property type="evidence" value="ECO:0007669"/>
    <property type="project" value="UniProtKB-KW"/>
</dbReference>
<dbReference type="CDD" id="cd01392">
    <property type="entry name" value="HTH_LacI"/>
    <property type="match status" value="1"/>
</dbReference>
<feature type="domain" description="HTH lacI-type" evidence="4">
    <location>
        <begin position="8"/>
        <end position="62"/>
    </location>
</feature>
<evidence type="ECO:0000256" key="2">
    <source>
        <dbReference type="ARBA" id="ARBA00023125"/>
    </source>
</evidence>
<dbReference type="Gene3D" id="1.10.260.40">
    <property type="entry name" value="lambda repressor-like DNA-binding domains"/>
    <property type="match status" value="1"/>
</dbReference>
<dbReference type="Pfam" id="PF13377">
    <property type="entry name" value="Peripla_BP_3"/>
    <property type="match status" value="1"/>
</dbReference>
<dbReference type="PANTHER" id="PTHR30146">
    <property type="entry name" value="LACI-RELATED TRANSCRIPTIONAL REPRESSOR"/>
    <property type="match status" value="1"/>
</dbReference>
<reference evidence="6" key="1">
    <citation type="journal article" date="2019" name="Int. J. Syst. Evol. Microbiol.">
        <title>The Global Catalogue of Microorganisms (GCM) 10K type strain sequencing project: providing services to taxonomists for standard genome sequencing and annotation.</title>
        <authorList>
            <consortium name="The Broad Institute Genomics Platform"/>
            <consortium name="The Broad Institute Genome Sequencing Center for Infectious Disease"/>
            <person name="Wu L."/>
            <person name="Ma J."/>
        </authorList>
    </citation>
    <scope>NUCLEOTIDE SEQUENCE [LARGE SCALE GENOMIC DNA]</scope>
    <source>
        <strain evidence="6">JCM 17130</strain>
    </source>
</reference>
<dbReference type="SUPFAM" id="SSF47413">
    <property type="entry name" value="lambda repressor-like DNA-binding domains"/>
    <property type="match status" value="1"/>
</dbReference>
<evidence type="ECO:0000313" key="5">
    <source>
        <dbReference type="EMBL" id="MFD1716933.1"/>
    </source>
</evidence>
<dbReference type="InterPro" id="IPR000843">
    <property type="entry name" value="HTH_LacI"/>
</dbReference>
<evidence type="ECO:0000313" key="6">
    <source>
        <dbReference type="Proteomes" id="UP001597277"/>
    </source>
</evidence>
<accession>A0ABW4L0G2</accession>
<sequence>MSEQHRPVRIVDVAALAGVSPGTVSKALNNNGLLKDSTRDRVREAADKLGFVPHAGARSLHSRRTFTVGLLSTDNAGRFSLPVVLGAENALLAGQVSALLATARHDPVREQHHIRTLVSRRVDGIIVTGRTTEPRAPIEALAPVVYAFAPSTDPEDASVVPDDATGMRQIVDHLRTLGHRRLAYVGGREDQRSSKVRHEATQTAAAEQGMELVGPPRFGEWSERWGRHAVDMLVADGLLGPESAEPVDAVVFASDQLARGGTDRLRERGLRIPEDVAVTGYDDWQVMSLASRPPLTTVDMRLETLGQRAAELLLAALDGEPLHGTEMLAPRLVVRESTLGTS</sequence>
<dbReference type="Pfam" id="PF00356">
    <property type="entry name" value="LacI"/>
    <property type="match status" value="1"/>
</dbReference>
<organism evidence="5 6">
    <name type="scientific">Georgenia deserti</name>
    <dbReference type="NCBI Taxonomy" id="2093781"/>
    <lineage>
        <taxon>Bacteria</taxon>
        <taxon>Bacillati</taxon>
        <taxon>Actinomycetota</taxon>
        <taxon>Actinomycetes</taxon>
        <taxon>Micrococcales</taxon>
        <taxon>Bogoriellaceae</taxon>
        <taxon>Georgenia</taxon>
    </lineage>
</organism>
<keyword evidence="2 5" id="KW-0238">DNA-binding</keyword>
<dbReference type="PROSITE" id="PS50932">
    <property type="entry name" value="HTH_LACI_2"/>
    <property type="match status" value="1"/>
</dbReference>
<proteinExistence type="predicted"/>
<dbReference type="InterPro" id="IPR028082">
    <property type="entry name" value="Peripla_BP_I"/>
</dbReference>
<name>A0ABW4L0G2_9MICO</name>
<evidence type="ECO:0000256" key="1">
    <source>
        <dbReference type="ARBA" id="ARBA00023015"/>
    </source>
</evidence>
<protein>
    <submittedName>
        <fullName evidence="5">LacI family DNA-binding transcriptional regulator</fullName>
    </submittedName>
</protein>
<keyword evidence="6" id="KW-1185">Reference proteome</keyword>
<keyword evidence="1" id="KW-0805">Transcription regulation</keyword>
<dbReference type="Gene3D" id="3.40.50.2300">
    <property type="match status" value="2"/>
</dbReference>
<dbReference type="SUPFAM" id="SSF53822">
    <property type="entry name" value="Periplasmic binding protein-like I"/>
    <property type="match status" value="1"/>
</dbReference>
<dbReference type="SMART" id="SM00354">
    <property type="entry name" value="HTH_LACI"/>
    <property type="match status" value="1"/>
</dbReference>
<evidence type="ECO:0000256" key="3">
    <source>
        <dbReference type="ARBA" id="ARBA00023163"/>
    </source>
</evidence>
<gene>
    <name evidence="5" type="ORF">ACFSE6_03740</name>
</gene>
<comment type="caution">
    <text evidence="5">The sequence shown here is derived from an EMBL/GenBank/DDBJ whole genome shotgun (WGS) entry which is preliminary data.</text>
</comment>
<dbReference type="InterPro" id="IPR046335">
    <property type="entry name" value="LacI/GalR-like_sensor"/>
</dbReference>
<dbReference type="EMBL" id="JBHUEE010000002">
    <property type="protein sequence ID" value="MFD1716933.1"/>
    <property type="molecule type" value="Genomic_DNA"/>
</dbReference>